<dbReference type="InterPro" id="IPR044152">
    <property type="entry name" value="YqjM-like"/>
</dbReference>
<dbReference type="Pfam" id="PF00724">
    <property type="entry name" value="Oxidored_FMN"/>
    <property type="match status" value="1"/>
</dbReference>
<evidence type="ECO:0000259" key="6">
    <source>
        <dbReference type="Pfam" id="PF00724"/>
    </source>
</evidence>
<evidence type="ECO:0000256" key="1">
    <source>
        <dbReference type="ARBA" id="ARBA00001917"/>
    </source>
</evidence>
<evidence type="ECO:0000256" key="2">
    <source>
        <dbReference type="ARBA" id="ARBA00022630"/>
    </source>
</evidence>
<keyword evidence="4" id="KW-0521">NADP</keyword>
<evidence type="ECO:0000313" key="8">
    <source>
        <dbReference type="Proteomes" id="UP000245539"/>
    </source>
</evidence>
<dbReference type="InterPro" id="IPR013785">
    <property type="entry name" value="Aldolase_TIM"/>
</dbReference>
<dbReference type="GO" id="GO:0010181">
    <property type="term" value="F:FMN binding"/>
    <property type="evidence" value="ECO:0007669"/>
    <property type="project" value="InterPro"/>
</dbReference>
<reference evidence="7 8" key="1">
    <citation type="submission" date="2018-05" db="EMBL/GenBank/DDBJ databases">
        <title>Leucothrix arctica sp. nov., isolated from Arctic seawater.</title>
        <authorList>
            <person name="Choi A."/>
            <person name="Baek K."/>
        </authorList>
    </citation>
    <scope>NUCLEOTIDE SEQUENCE [LARGE SCALE GENOMIC DNA]</scope>
    <source>
        <strain evidence="7 8">JCM 18388</strain>
    </source>
</reference>
<proteinExistence type="predicted"/>
<keyword evidence="3" id="KW-0288">FMN</keyword>
<dbReference type="OrthoDB" id="8523426at2"/>
<sequence length="362" mass="38384">MSALFSPLTIKDITFRNRTGVSPMCQYSSVEGVANDWHMVHLGSRAVGGAGLIIAEATAVSPDGRISPGCAGIWNDEQAEALIPVNQFIKQHGAVAGIQIGHSGRKGSSARPWDGGAHLADDAGGWPVIGPSDVAFDDDGVRLWKTPHKMTIEEIKAMQGLFVDAAKRSLAAGYELLEIHGAHGYLLHSFFTPLVNSRDDEYGGSTENRARMMLETVEAVRAVWPENLPLAVRLSAADWIEGGLTVEDNIQMAGWLKERGVDFVDCSGGGATPAARASVGTRTADQVGLASDIRAATGIATMAVGAITDAKQAEAIIANGQADIALMARQMMRNPYWPLQAAQELGVDAKQHVATQVSFFVG</sequence>
<accession>A0A317CRZ4</accession>
<dbReference type="EMBL" id="QGKM01000013">
    <property type="protein sequence ID" value="PWQ99210.1"/>
    <property type="molecule type" value="Genomic_DNA"/>
</dbReference>
<keyword evidence="2" id="KW-0285">Flavoprotein</keyword>
<feature type="domain" description="NADH:flavin oxidoreductase/NADH oxidase N-terminal" evidence="6">
    <location>
        <begin position="4"/>
        <end position="345"/>
    </location>
</feature>
<evidence type="ECO:0000256" key="4">
    <source>
        <dbReference type="ARBA" id="ARBA00022857"/>
    </source>
</evidence>
<dbReference type="InterPro" id="IPR001155">
    <property type="entry name" value="OxRdtase_FMN_N"/>
</dbReference>
<dbReference type="PANTHER" id="PTHR43303">
    <property type="entry name" value="NADPH DEHYDROGENASE C23G7.10C-RELATED"/>
    <property type="match status" value="1"/>
</dbReference>
<dbReference type="PANTHER" id="PTHR43303:SF4">
    <property type="entry name" value="NADPH DEHYDROGENASE C23G7.10C-RELATED"/>
    <property type="match status" value="1"/>
</dbReference>
<dbReference type="GO" id="GO:0050661">
    <property type="term" value="F:NADP binding"/>
    <property type="evidence" value="ECO:0007669"/>
    <property type="project" value="InterPro"/>
</dbReference>
<dbReference type="SUPFAM" id="SSF51395">
    <property type="entry name" value="FMN-linked oxidoreductases"/>
    <property type="match status" value="1"/>
</dbReference>
<name>A0A317CRZ4_9GAMM</name>
<dbReference type="RefSeq" id="WP_109836971.1">
    <property type="nucleotide sequence ID" value="NZ_QGKM01000013.1"/>
</dbReference>
<dbReference type="CDD" id="cd02932">
    <property type="entry name" value="OYE_YqiM_FMN"/>
    <property type="match status" value="1"/>
</dbReference>
<comment type="cofactor">
    <cofactor evidence="1">
        <name>FMN</name>
        <dbReference type="ChEBI" id="CHEBI:58210"/>
    </cofactor>
</comment>
<dbReference type="Gene3D" id="3.20.20.70">
    <property type="entry name" value="Aldolase class I"/>
    <property type="match status" value="1"/>
</dbReference>
<comment type="caution">
    <text evidence="7">The sequence shown here is derived from an EMBL/GenBank/DDBJ whole genome shotgun (WGS) entry which is preliminary data.</text>
</comment>
<gene>
    <name evidence="7" type="ORF">DKW60_07225</name>
</gene>
<dbReference type="Proteomes" id="UP000245539">
    <property type="component" value="Unassembled WGS sequence"/>
</dbReference>
<evidence type="ECO:0000256" key="3">
    <source>
        <dbReference type="ARBA" id="ARBA00022643"/>
    </source>
</evidence>
<organism evidence="7 8">
    <name type="scientific">Leucothrix pacifica</name>
    <dbReference type="NCBI Taxonomy" id="1247513"/>
    <lineage>
        <taxon>Bacteria</taxon>
        <taxon>Pseudomonadati</taxon>
        <taxon>Pseudomonadota</taxon>
        <taxon>Gammaproteobacteria</taxon>
        <taxon>Thiotrichales</taxon>
        <taxon>Thiotrichaceae</taxon>
        <taxon>Leucothrix</taxon>
    </lineage>
</organism>
<evidence type="ECO:0000313" key="7">
    <source>
        <dbReference type="EMBL" id="PWQ99210.1"/>
    </source>
</evidence>
<keyword evidence="5" id="KW-0560">Oxidoreductase</keyword>
<dbReference type="GO" id="GO:0003959">
    <property type="term" value="F:NADPH dehydrogenase activity"/>
    <property type="evidence" value="ECO:0007669"/>
    <property type="project" value="InterPro"/>
</dbReference>
<evidence type="ECO:0000256" key="5">
    <source>
        <dbReference type="ARBA" id="ARBA00023002"/>
    </source>
</evidence>
<dbReference type="AlphaFoldDB" id="A0A317CRZ4"/>
<protein>
    <submittedName>
        <fullName evidence="7">Oxidoreductase</fullName>
    </submittedName>
</protein>
<keyword evidence="8" id="KW-1185">Reference proteome</keyword>